<dbReference type="PANTHER" id="PTHR46910:SF33">
    <property type="entry name" value="ZN(II)2CYS6 TRANSCRIPTION FACTOR (EUROFUNG)"/>
    <property type="match status" value="1"/>
</dbReference>
<dbReference type="AlphaFoldDB" id="A0A5N6UKP4"/>
<keyword evidence="1" id="KW-0805">Transcription regulation</keyword>
<keyword evidence="3" id="KW-0539">Nucleus</keyword>
<dbReference type="GO" id="GO:0006351">
    <property type="term" value="P:DNA-templated transcription"/>
    <property type="evidence" value="ECO:0007669"/>
    <property type="project" value="InterPro"/>
</dbReference>
<dbReference type="GO" id="GO:0008270">
    <property type="term" value="F:zinc ion binding"/>
    <property type="evidence" value="ECO:0007669"/>
    <property type="project" value="InterPro"/>
</dbReference>
<accession>A0A5N6UKP4</accession>
<evidence type="ECO:0000313" key="5">
    <source>
        <dbReference type="EMBL" id="KAE8159192.1"/>
    </source>
</evidence>
<dbReference type="CDD" id="cd12148">
    <property type="entry name" value="fungal_TF_MHR"/>
    <property type="match status" value="1"/>
</dbReference>
<evidence type="ECO:0000256" key="1">
    <source>
        <dbReference type="ARBA" id="ARBA00023015"/>
    </source>
</evidence>
<sequence length="436" mass="49501">MEPGLPPLDELHRLTELFFKRSARTRSASKTSRLMLLYLITTLGTMAGPTVFQQDLNTYLGYCHTLVGHLIRQPSVEAVQALLLFSITLRLRDQLSQAWDVLTLAISMSQTLRLAHLCAHLRTMHDTVSDSNKNPMRTWWALYVFEKFLAFDSGRQSTLDDPRLSSVGRQHPTEPMHNGRMLVLQDYETFLTSLANVLREMQHRSWHTWRTENLDTTSDADARVSKIRTAGAIDTLLWEWRGSLPSEYQIIVLYRNTLLLDWSEVKKEVDRYGSGEPWHLRLRNGPQICLEAAKDMTDLQVMVTEAGEPSFLVLGTSPLAAAYVLAVHIRRQPASILSRAHSELMKAAMAISRQRYSSNTTQNPLHKSLDALERYVSELLGDIAIPPSVEFNADPRENHLTTMTIPNPALSNPLEPPPLSWGSLDLLSWDWNELVP</sequence>
<protein>
    <recommendedName>
        <fullName evidence="4">Xylanolytic transcriptional activator regulatory domain-containing protein</fullName>
    </recommendedName>
</protein>
<dbReference type="InterPro" id="IPR007219">
    <property type="entry name" value="XnlR_reg_dom"/>
</dbReference>
<organism evidence="5 6">
    <name type="scientific">Aspergillus tamarii</name>
    <dbReference type="NCBI Taxonomy" id="41984"/>
    <lineage>
        <taxon>Eukaryota</taxon>
        <taxon>Fungi</taxon>
        <taxon>Dikarya</taxon>
        <taxon>Ascomycota</taxon>
        <taxon>Pezizomycotina</taxon>
        <taxon>Eurotiomycetes</taxon>
        <taxon>Eurotiomycetidae</taxon>
        <taxon>Eurotiales</taxon>
        <taxon>Aspergillaceae</taxon>
        <taxon>Aspergillus</taxon>
        <taxon>Aspergillus subgen. Circumdati</taxon>
    </lineage>
</organism>
<evidence type="ECO:0000256" key="3">
    <source>
        <dbReference type="ARBA" id="ARBA00023242"/>
    </source>
</evidence>
<gene>
    <name evidence="5" type="ORF">BDV40DRAFT_291121</name>
</gene>
<evidence type="ECO:0000256" key="2">
    <source>
        <dbReference type="ARBA" id="ARBA00023163"/>
    </source>
</evidence>
<dbReference type="SMART" id="SM00906">
    <property type="entry name" value="Fungal_trans"/>
    <property type="match status" value="1"/>
</dbReference>
<dbReference type="OrthoDB" id="3037908at2759"/>
<dbReference type="PANTHER" id="PTHR46910">
    <property type="entry name" value="TRANSCRIPTION FACTOR PDR1"/>
    <property type="match status" value="1"/>
</dbReference>
<keyword evidence="2" id="KW-0804">Transcription</keyword>
<dbReference type="GO" id="GO:0003700">
    <property type="term" value="F:DNA-binding transcription factor activity"/>
    <property type="evidence" value="ECO:0007669"/>
    <property type="project" value="InterPro"/>
</dbReference>
<reference evidence="5 6" key="1">
    <citation type="submission" date="2019-04" db="EMBL/GenBank/DDBJ databases">
        <title>Friends and foes A comparative genomics study of 23 Aspergillus species from section Flavi.</title>
        <authorList>
            <consortium name="DOE Joint Genome Institute"/>
            <person name="Kjaerbolling I."/>
            <person name="Vesth T."/>
            <person name="Frisvad J.C."/>
            <person name="Nybo J.L."/>
            <person name="Theobald S."/>
            <person name="Kildgaard S."/>
            <person name="Isbrandt T."/>
            <person name="Kuo A."/>
            <person name="Sato A."/>
            <person name="Lyhne E.K."/>
            <person name="Kogle M.E."/>
            <person name="Wiebenga A."/>
            <person name="Kun R.S."/>
            <person name="Lubbers R.J."/>
            <person name="Makela M.R."/>
            <person name="Barry K."/>
            <person name="Chovatia M."/>
            <person name="Clum A."/>
            <person name="Daum C."/>
            <person name="Haridas S."/>
            <person name="He G."/>
            <person name="LaButti K."/>
            <person name="Lipzen A."/>
            <person name="Mondo S."/>
            <person name="Riley R."/>
            <person name="Salamov A."/>
            <person name="Simmons B.A."/>
            <person name="Magnuson J.K."/>
            <person name="Henrissat B."/>
            <person name="Mortensen U.H."/>
            <person name="Larsen T.O."/>
            <person name="Devries R.P."/>
            <person name="Grigoriev I.V."/>
            <person name="Machida M."/>
            <person name="Baker S.E."/>
            <person name="Andersen M.R."/>
        </authorList>
    </citation>
    <scope>NUCLEOTIDE SEQUENCE [LARGE SCALE GENOMIC DNA]</scope>
    <source>
        <strain evidence="5 6">CBS 117626</strain>
    </source>
</reference>
<dbReference type="InterPro" id="IPR050987">
    <property type="entry name" value="AtrR-like"/>
</dbReference>
<proteinExistence type="predicted"/>
<keyword evidence="6" id="KW-1185">Reference proteome</keyword>
<evidence type="ECO:0000259" key="4">
    <source>
        <dbReference type="SMART" id="SM00906"/>
    </source>
</evidence>
<evidence type="ECO:0000313" key="6">
    <source>
        <dbReference type="Proteomes" id="UP000326950"/>
    </source>
</evidence>
<name>A0A5N6UKP4_ASPTM</name>
<dbReference type="GO" id="GO:0003677">
    <property type="term" value="F:DNA binding"/>
    <property type="evidence" value="ECO:0007669"/>
    <property type="project" value="InterPro"/>
</dbReference>
<dbReference type="Pfam" id="PF04082">
    <property type="entry name" value="Fungal_trans"/>
    <property type="match status" value="1"/>
</dbReference>
<feature type="domain" description="Xylanolytic transcriptional activator regulatory" evidence="4">
    <location>
        <begin position="98"/>
        <end position="178"/>
    </location>
</feature>
<dbReference type="Proteomes" id="UP000326950">
    <property type="component" value="Unassembled WGS sequence"/>
</dbReference>
<dbReference type="EMBL" id="ML738679">
    <property type="protein sequence ID" value="KAE8159192.1"/>
    <property type="molecule type" value="Genomic_DNA"/>
</dbReference>